<reference evidence="1 2" key="1">
    <citation type="submission" date="2016-04" db="EMBL/GenBank/DDBJ databases">
        <title>Comparative genomics of Morganella phages MP1 and MP2 define new clades among the T4 and T7-like Viruses.</title>
        <authorList>
            <person name="Pinto G."/>
            <person name="Oliveira A."/>
            <person name="Malgorzata L."/>
            <person name="Kropinski A."/>
            <person name="Azeredo J."/>
        </authorList>
    </citation>
    <scope>NUCLEOTIDE SEQUENCE [LARGE SCALE GENOMIC DNA]</scope>
</reference>
<name>A0A192YA70_9CAUD</name>
<evidence type="ECO:0000313" key="2">
    <source>
        <dbReference type="Proteomes" id="UP000203816"/>
    </source>
</evidence>
<dbReference type="KEGG" id="vg:29059460"/>
<sequence>MYIKILEPGEYLSLKNIKFPVVVQAKPGPIFGAYVHINQFENLPGFDINLVYGGDQDEDYDLYDGESFYYFTIDECEIFKD</sequence>
<organism evidence="1 2">
    <name type="scientific">Morganella phage vB_MmoM_MP1</name>
    <dbReference type="NCBI Taxonomy" id="1852628"/>
    <lineage>
        <taxon>Viruses</taxon>
        <taxon>Duplodnaviria</taxon>
        <taxon>Heunggongvirae</taxon>
        <taxon>Uroviricota</taxon>
        <taxon>Caudoviricetes</taxon>
        <taxon>Pantevenvirales</taxon>
        <taxon>Straboviridae</taxon>
        <taxon>Gualtarvirus</taxon>
        <taxon>Gualtarvirus mp1</taxon>
    </lineage>
</organism>
<accession>A0A192YA70</accession>
<dbReference type="GeneID" id="29059460"/>
<dbReference type="Proteomes" id="UP000203816">
    <property type="component" value="Segment"/>
</dbReference>
<dbReference type="EMBL" id="KX078569">
    <property type="protein sequence ID" value="ANM46614.1"/>
    <property type="molecule type" value="Genomic_DNA"/>
</dbReference>
<dbReference type="RefSeq" id="YP_009280082.1">
    <property type="nucleotide sequence ID" value="NC_031020.1"/>
</dbReference>
<keyword evidence="2" id="KW-1185">Reference proteome</keyword>
<proteinExistence type="predicted"/>
<evidence type="ECO:0000313" key="1">
    <source>
        <dbReference type="EMBL" id="ANM46614.1"/>
    </source>
</evidence>
<gene>
    <name evidence="1" type="ORF">MP1_gp0224</name>
</gene>
<protein>
    <submittedName>
        <fullName evidence="1">Uncharacterized protein</fullName>
    </submittedName>
</protein>